<keyword evidence="3 4" id="KW-0443">Lipid metabolism</keyword>
<evidence type="ECO:0000259" key="5">
    <source>
        <dbReference type="PROSITE" id="PS51635"/>
    </source>
</evidence>
<proteinExistence type="predicted"/>
<evidence type="ECO:0000256" key="4">
    <source>
        <dbReference type="PROSITE-ProRule" id="PRU01161"/>
    </source>
</evidence>
<feature type="active site" description="Nucleophile" evidence="4">
    <location>
        <position position="46"/>
    </location>
</feature>
<name>A0A968GAS9_9SPIO</name>
<feature type="short sequence motif" description="GXGXXG" evidence="4">
    <location>
        <begin position="15"/>
        <end position="20"/>
    </location>
</feature>
<dbReference type="PROSITE" id="PS51635">
    <property type="entry name" value="PNPLA"/>
    <property type="match status" value="1"/>
</dbReference>
<evidence type="ECO:0000313" key="6">
    <source>
        <dbReference type="EMBL" id="NIZ40945.1"/>
    </source>
</evidence>
<dbReference type="GO" id="GO:0016787">
    <property type="term" value="F:hydrolase activity"/>
    <property type="evidence" value="ECO:0007669"/>
    <property type="project" value="UniProtKB-UniRule"/>
</dbReference>
<dbReference type="Proteomes" id="UP000711995">
    <property type="component" value="Unassembled WGS sequence"/>
</dbReference>
<dbReference type="InterPro" id="IPR016035">
    <property type="entry name" value="Acyl_Trfase/lysoPLipase"/>
</dbReference>
<keyword evidence="7" id="KW-1185">Reference proteome</keyword>
<feature type="short sequence motif" description="DGA/G" evidence="4">
    <location>
        <begin position="199"/>
        <end position="201"/>
    </location>
</feature>
<evidence type="ECO:0000256" key="1">
    <source>
        <dbReference type="ARBA" id="ARBA00022801"/>
    </source>
</evidence>
<evidence type="ECO:0000256" key="3">
    <source>
        <dbReference type="ARBA" id="ARBA00023098"/>
    </source>
</evidence>
<reference evidence="6 7" key="1">
    <citation type="submission" date="2020-03" db="EMBL/GenBank/DDBJ databases">
        <title>Spirochaetal bacteria isolated from arthropods constitute a novel genus Entomospira genus novum within the order Spirochaetales.</title>
        <authorList>
            <person name="Grana-Miraglia L."/>
            <person name="Sikutova S."/>
            <person name="Fingerle V."/>
            <person name="Sing A."/>
            <person name="Castillo-Ramirez S."/>
            <person name="Margos G."/>
            <person name="Rudolf I."/>
        </authorList>
    </citation>
    <scope>NUCLEOTIDE SEQUENCE [LARGE SCALE GENOMIC DNA]</scope>
    <source>
        <strain evidence="6 7">BR193</strain>
    </source>
</reference>
<dbReference type="AlphaFoldDB" id="A0A968GAS9"/>
<feature type="short sequence motif" description="GXSXG" evidence="4">
    <location>
        <begin position="44"/>
        <end position="48"/>
    </location>
</feature>
<protein>
    <recommendedName>
        <fullName evidence="5">PNPLA domain-containing protein</fullName>
    </recommendedName>
</protein>
<feature type="domain" description="PNPLA" evidence="5">
    <location>
        <begin position="11"/>
        <end position="212"/>
    </location>
</feature>
<dbReference type="PANTHER" id="PTHR14226">
    <property type="entry name" value="NEUROPATHY TARGET ESTERASE/SWISS CHEESE D.MELANOGASTER"/>
    <property type="match status" value="1"/>
</dbReference>
<dbReference type="Pfam" id="PF01734">
    <property type="entry name" value="Patatin"/>
    <property type="match status" value="1"/>
</dbReference>
<gene>
    <name evidence="6" type="ORF">HCT14_05435</name>
</gene>
<keyword evidence="2 4" id="KW-0442">Lipid degradation</keyword>
<organism evidence="6 7">
    <name type="scientific">Entomospira entomophila</name>
    <dbReference type="NCBI Taxonomy" id="2719988"/>
    <lineage>
        <taxon>Bacteria</taxon>
        <taxon>Pseudomonadati</taxon>
        <taxon>Spirochaetota</taxon>
        <taxon>Spirochaetia</taxon>
        <taxon>Spirochaetales</taxon>
        <taxon>Spirochaetaceae</taxon>
        <taxon>Entomospira</taxon>
    </lineage>
</organism>
<feature type="active site" description="Proton acceptor" evidence="4">
    <location>
        <position position="199"/>
    </location>
</feature>
<dbReference type="SUPFAM" id="SSF52151">
    <property type="entry name" value="FabD/lysophospholipase-like"/>
    <property type="match status" value="1"/>
</dbReference>
<accession>A0A968GAS9</accession>
<dbReference type="InterPro" id="IPR002641">
    <property type="entry name" value="PNPLA_dom"/>
</dbReference>
<dbReference type="PANTHER" id="PTHR14226:SF78">
    <property type="entry name" value="SLR0060 PROTEIN"/>
    <property type="match status" value="1"/>
</dbReference>
<dbReference type="InterPro" id="IPR050301">
    <property type="entry name" value="NTE"/>
</dbReference>
<evidence type="ECO:0000313" key="7">
    <source>
        <dbReference type="Proteomes" id="UP000711995"/>
    </source>
</evidence>
<evidence type="ECO:0000256" key="2">
    <source>
        <dbReference type="ARBA" id="ARBA00022963"/>
    </source>
</evidence>
<keyword evidence="1 4" id="KW-0378">Hydrolase</keyword>
<sequence length="299" mass="33912">MKKRTFRKLGLALAGGGGRGAYQVGILRALLETDFYDKIHMMAGTSVGALNEILYVHRDFHLANYIWRCTIDQAILYLDKDRFRSEWGILKHGVYAGESEKRSPFDGLKGMFAKSGFKAGIFSREGLVRILQDEINLAMVQKSPIPLFATATHAATKRIDYFRLDNLRDQQEIIDILLASSALPGIFGRQYLNGEEYYDGGIHNNVPIDVLYEAGCDLILVLHLFRTRDKITHSSYPNAKIIELIPEQSLGGIMGTLDFSTKTVRSTISRGYQENIDVLTALQHHFDIKRRPKLFAWRQ</sequence>
<comment type="caution">
    <text evidence="6">The sequence shown here is derived from an EMBL/GenBank/DDBJ whole genome shotgun (WGS) entry which is preliminary data.</text>
</comment>
<dbReference type="GO" id="GO:0016042">
    <property type="term" value="P:lipid catabolic process"/>
    <property type="evidence" value="ECO:0007669"/>
    <property type="project" value="UniProtKB-UniRule"/>
</dbReference>
<dbReference type="RefSeq" id="WP_167700532.1">
    <property type="nucleotide sequence ID" value="NZ_CP118174.1"/>
</dbReference>
<dbReference type="EMBL" id="JAATLJ010000001">
    <property type="protein sequence ID" value="NIZ40945.1"/>
    <property type="molecule type" value="Genomic_DNA"/>
</dbReference>
<dbReference type="Gene3D" id="3.40.1090.10">
    <property type="entry name" value="Cytosolic phospholipase A2 catalytic domain"/>
    <property type="match status" value="2"/>
</dbReference>